<dbReference type="AlphaFoldDB" id="A0A9J7AT83"/>
<evidence type="ECO:0000313" key="4">
    <source>
        <dbReference type="EMBL" id="UUX50382.1"/>
    </source>
</evidence>
<evidence type="ECO:0000259" key="2">
    <source>
        <dbReference type="Pfam" id="PF07171"/>
    </source>
</evidence>
<name>A0A9J7AT83_9PROT</name>
<sequence length="513" mass="55346">MSKKRIAICGFNLESNRFAPTCSRADFEENMYFRGKEIDLQARAEYPSIHLGICGFYDIMDEQLGGPTGWEPVPALVIGSTPAGPVEETFFKEFLGELRSDLEAGGAVDGVYICQHGGACATHTHDPDGDVFRLVREVVGPDVPVIATLDLHANVSGEMMEATDLMIGYRTNPHVDLYERGCEAAKAMLEMFGGVKTAAYKVRLPLVAPSVTQLTAEGHPYGDLIRLGQTKLDESVMNVTCLSGFAFCDTPKNGMTVIVTTRGNETDAREVATDLAEAAWADRHRYVPKMMPLDEAAALAKAVGDDMSRETVLFADPADNPGGGGRGNTTYILKSFLEAGVTGCTLAVFYDPAAVKAAEKAGVGATIDITLNAEEENAFSDKLDVSAEVLHLSDGIFVGNHGMVEGKTTDLGATAVLKIGGIKLVCITKRTQCLSPDYLSAFGIDPDGERCIVVKSRGHFRAGFAHMFPPERIVEVDVPGLTSPNLANFDWKYVQRPFFPVDGEKAVWDRSKA</sequence>
<comment type="similarity">
    <text evidence="1">Belongs to the peptidase M81 family.</text>
</comment>
<organism evidence="4 5">
    <name type="scientific">Nisaea acidiphila</name>
    <dbReference type="NCBI Taxonomy" id="1862145"/>
    <lineage>
        <taxon>Bacteria</taxon>
        <taxon>Pseudomonadati</taxon>
        <taxon>Pseudomonadota</taxon>
        <taxon>Alphaproteobacteria</taxon>
        <taxon>Rhodospirillales</taxon>
        <taxon>Thalassobaculaceae</taxon>
        <taxon>Nisaea</taxon>
    </lineage>
</organism>
<keyword evidence="1" id="KW-0479">Metal-binding</keyword>
<feature type="domain" description="Microcystin LR degradation protein MlrC N-terminal" evidence="3">
    <location>
        <begin position="5"/>
        <end position="300"/>
    </location>
</feature>
<dbReference type="GO" id="GO:0008237">
    <property type="term" value="F:metallopeptidase activity"/>
    <property type="evidence" value="ECO:0007669"/>
    <property type="project" value="UniProtKB-KW"/>
</dbReference>
<reference evidence="4" key="1">
    <citation type="submission" date="2022-08" db="EMBL/GenBank/DDBJ databases">
        <title>Nisaea acidiphila sp. nov., isolated from a marine algal debris and emended description of the genus Nisaea Urios et al. 2008.</title>
        <authorList>
            <person name="Kwon K."/>
        </authorList>
    </citation>
    <scope>NUCLEOTIDE SEQUENCE</scope>
    <source>
        <strain evidence="4">MEBiC11861</strain>
    </source>
</reference>
<keyword evidence="1" id="KW-0645">Protease</keyword>
<comment type="cofactor">
    <cofactor evidence="1">
        <name>Zn(2+)</name>
        <dbReference type="ChEBI" id="CHEBI:29105"/>
    </cofactor>
    <text evidence="1">Binds 1 zinc ion per subunit.</text>
</comment>
<dbReference type="Pfam" id="PF07364">
    <property type="entry name" value="DUF1485"/>
    <property type="match status" value="1"/>
</dbReference>
<dbReference type="InterPro" id="IPR010799">
    <property type="entry name" value="MlrC_C"/>
</dbReference>
<comment type="function">
    <text evidence="1">Involved in peptidolytic degradation of cyclic heptapeptide hepatotoxin microcystin (MC).</text>
</comment>
<keyword evidence="1" id="KW-0482">Metalloprotease</keyword>
<dbReference type="GO" id="GO:0006508">
    <property type="term" value="P:proteolysis"/>
    <property type="evidence" value="ECO:0007669"/>
    <property type="project" value="UniProtKB-KW"/>
</dbReference>
<dbReference type="InterPro" id="IPR015995">
    <property type="entry name" value="MlrC_N"/>
</dbReference>
<evidence type="ECO:0000259" key="3">
    <source>
        <dbReference type="Pfam" id="PF07364"/>
    </source>
</evidence>
<evidence type="ECO:0000313" key="5">
    <source>
        <dbReference type="Proteomes" id="UP001060336"/>
    </source>
</evidence>
<gene>
    <name evidence="4" type="ORF">NUH88_01530</name>
</gene>
<dbReference type="KEGG" id="naci:NUH88_01530"/>
<dbReference type="Proteomes" id="UP001060336">
    <property type="component" value="Chromosome"/>
</dbReference>
<dbReference type="EMBL" id="CP102480">
    <property type="protein sequence ID" value="UUX50382.1"/>
    <property type="molecule type" value="Genomic_DNA"/>
</dbReference>
<accession>A0A9J7AT83</accession>
<dbReference type="Pfam" id="PF07171">
    <property type="entry name" value="MlrC_C"/>
    <property type="match status" value="1"/>
</dbReference>
<dbReference type="InterPro" id="IPR009197">
    <property type="entry name" value="MlrC"/>
</dbReference>
<keyword evidence="1" id="KW-0378">Hydrolase</keyword>
<proteinExistence type="inferred from homology"/>
<feature type="domain" description="Microcystin LR degradation protein MlrC C-terminal" evidence="2">
    <location>
        <begin position="315"/>
        <end position="492"/>
    </location>
</feature>
<dbReference type="GO" id="GO:0046872">
    <property type="term" value="F:metal ion binding"/>
    <property type="evidence" value="ECO:0007669"/>
    <property type="project" value="UniProtKB-KW"/>
</dbReference>
<evidence type="ECO:0000256" key="1">
    <source>
        <dbReference type="PIRNR" id="PIRNR012702"/>
    </source>
</evidence>
<dbReference type="RefSeq" id="WP_257769544.1">
    <property type="nucleotide sequence ID" value="NZ_CP102480.1"/>
</dbReference>
<protein>
    <recommendedName>
        <fullName evidence="1">Microcystinase C</fullName>
        <shortName evidence="1">MlrC</shortName>
    </recommendedName>
</protein>
<keyword evidence="5" id="KW-1185">Reference proteome</keyword>
<dbReference type="PIRSF" id="PIRSF012702">
    <property type="entry name" value="UCP012702"/>
    <property type="match status" value="1"/>
</dbReference>